<comment type="caution">
    <text evidence="2">The sequence shown here is derived from an EMBL/GenBank/DDBJ whole genome shotgun (WGS) entry which is preliminary data.</text>
</comment>
<evidence type="ECO:0000313" key="3">
    <source>
        <dbReference type="Proteomes" id="UP000735302"/>
    </source>
</evidence>
<protein>
    <recommendedName>
        <fullName evidence="4">Retrotransposon gag domain-containing protein</fullName>
    </recommendedName>
</protein>
<feature type="compositionally biased region" description="Polar residues" evidence="1">
    <location>
        <begin position="27"/>
        <end position="42"/>
    </location>
</feature>
<dbReference type="InterPro" id="IPR021109">
    <property type="entry name" value="Peptidase_aspartic_dom_sf"/>
</dbReference>
<accession>A0AAV4B495</accession>
<dbReference type="Proteomes" id="UP000735302">
    <property type="component" value="Unassembled WGS sequence"/>
</dbReference>
<feature type="region of interest" description="Disordered" evidence="1">
    <location>
        <begin position="24"/>
        <end position="95"/>
    </location>
</feature>
<reference evidence="2 3" key="1">
    <citation type="journal article" date="2021" name="Elife">
        <title>Chloroplast acquisition without the gene transfer in kleptoplastic sea slugs, Plakobranchus ocellatus.</title>
        <authorList>
            <person name="Maeda T."/>
            <person name="Takahashi S."/>
            <person name="Yoshida T."/>
            <person name="Shimamura S."/>
            <person name="Takaki Y."/>
            <person name="Nagai Y."/>
            <person name="Toyoda A."/>
            <person name="Suzuki Y."/>
            <person name="Arimoto A."/>
            <person name="Ishii H."/>
            <person name="Satoh N."/>
            <person name="Nishiyama T."/>
            <person name="Hasebe M."/>
            <person name="Maruyama T."/>
            <person name="Minagawa J."/>
            <person name="Obokata J."/>
            <person name="Shigenobu S."/>
        </authorList>
    </citation>
    <scope>NUCLEOTIDE SEQUENCE [LARGE SCALE GENOMIC DNA]</scope>
</reference>
<dbReference type="AlphaFoldDB" id="A0AAV4B495"/>
<dbReference type="SUPFAM" id="SSF50630">
    <property type="entry name" value="Acid proteases"/>
    <property type="match status" value="1"/>
</dbReference>
<proteinExistence type="predicted"/>
<sequence length="632" mass="70307">MQDTIDLCNERNASFSWHEARLKKTNQHGSQNDDAGIGSSNYLDGDRRQHNSVRGSTDFRGDRHRRQPREDLRSRGPLDRSSARRGVDEGLSDYFDQDPVKGKRFVQPPQCLLYAGDSDWAAIHLRFERFAKEQVFCDQDAKNYLCWILVGKAAEYYTFLVRQDRVMTYTEFMTHMERRFAARHLRETALLRFQNARQHGDESIEEWADRIHPLALYAFEQVPCAGIWHWEKDQMILRFCTGCTGRAAGLMLLTCTRGLLTKPQRTSLSTSSTMPRCMVRERMVISRRPPFVRCSREMFMVVGVPQPMRTTADSMPSLRGPVLIHKNGPTRGPVLLHLNGPVGEAIHPAGTGRLRGSHKSGDTPCLPRGSGGTAMNGWVGLNPPAYARVLTDSSKDQYKKVQVLPHPHDLGYPLGYSKSFRCFASLYQVVNPNGLDPPCGMDSAPAYATSHRVVNPNSLDPPCGVDSALAASAPAFCEPESSQPPTVKSLTKEPGTSMPPQKQAIPVYTVPLFIGNTCVEATVDTAAEVSVVSDEVYRSLSPKPKILGKRQILMAGKGQSSTARLCGPVHIKIGPLSKQELIYVAPISDDMLLGLTCKITHSRCEVLTFTCTIQSKKLVLRSISTRIFTSLF</sequence>
<dbReference type="EMBL" id="BLXT01004553">
    <property type="protein sequence ID" value="GFO14332.1"/>
    <property type="molecule type" value="Genomic_DNA"/>
</dbReference>
<dbReference type="Gene3D" id="2.40.70.10">
    <property type="entry name" value="Acid Proteases"/>
    <property type="match status" value="1"/>
</dbReference>
<evidence type="ECO:0000256" key="1">
    <source>
        <dbReference type="SAM" id="MobiDB-lite"/>
    </source>
</evidence>
<evidence type="ECO:0008006" key="4">
    <source>
        <dbReference type="Google" id="ProtNLM"/>
    </source>
</evidence>
<keyword evidence="3" id="KW-1185">Reference proteome</keyword>
<organism evidence="2 3">
    <name type="scientific">Plakobranchus ocellatus</name>
    <dbReference type="NCBI Taxonomy" id="259542"/>
    <lineage>
        <taxon>Eukaryota</taxon>
        <taxon>Metazoa</taxon>
        <taxon>Spiralia</taxon>
        <taxon>Lophotrochozoa</taxon>
        <taxon>Mollusca</taxon>
        <taxon>Gastropoda</taxon>
        <taxon>Heterobranchia</taxon>
        <taxon>Euthyneura</taxon>
        <taxon>Panpulmonata</taxon>
        <taxon>Sacoglossa</taxon>
        <taxon>Placobranchoidea</taxon>
        <taxon>Plakobranchidae</taxon>
        <taxon>Plakobranchus</taxon>
    </lineage>
</organism>
<feature type="region of interest" description="Disordered" evidence="1">
    <location>
        <begin position="477"/>
        <end position="501"/>
    </location>
</feature>
<feature type="compositionally biased region" description="Polar residues" evidence="1">
    <location>
        <begin position="480"/>
        <end position="489"/>
    </location>
</feature>
<evidence type="ECO:0000313" key="2">
    <source>
        <dbReference type="EMBL" id="GFO14332.1"/>
    </source>
</evidence>
<feature type="compositionally biased region" description="Basic and acidic residues" evidence="1">
    <location>
        <begin position="68"/>
        <end position="88"/>
    </location>
</feature>
<gene>
    <name evidence="2" type="ORF">PoB_004083700</name>
</gene>
<name>A0AAV4B495_9GAST</name>